<evidence type="ECO:0000256" key="1">
    <source>
        <dbReference type="ARBA" id="ARBA00004236"/>
    </source>
</evidence>
<dbReference type="PANTHER" id="PTHR24037">
    <property type="entry name" value="HEART DEVELOPMENT PROTEIN WITH EGF-LIKE DOMAINS 1"/>
    <property type="match status" value="1"/>
</dbReference>
<evidence type="ECO:0000256" key="4">
    <source>
        <dbReference type="ARBA" id="ARBA00022729"/>
    </source>
</evidence>
<evidence type="ECO:0000256" key="10">
    <source>
        <dbReference type="SAM" id="Phobius"/>
    </source>
</evidence>
<evidence type="ECO:0000313" key="14">
    <source>
        <dbReference type="RefSeq" id="XP_029015500.1"/>
    </source>
</evidence>
<dbReference type="SUPFAM" id="SSF82671">
    <property type="entry name" value="SEA domain"/>
    <property type="match status" value="1"/>
</dbReference>
<dbReference type="PROSITE" id="PS50024">
    <property type="entry name" value="SEA"/>
    <property type="match status" value="1"/>
</dbReference>
<dbReference type="Gene3D" id="3.30.70.960">
    <property type="entry name" value="SEA domain"/>
    <property type="match status" value="1"/>
</dbReference>
<evidence type="ECO:0000256" key="3">
    <source>
        <dbReference type="ARBA" id="ARBA00022536"/>
    </source>
</evidence>
<feature type="transmembrane region" description="Helical" evidence="10">
    <location>
        <begin position="411"/>
        <end position="435"/>
    </location>
</feature>
<keyword evidence="3" id="KW-0245">EGF-like domain</keyword>
<keyword evidence="13" id="KW-1185">Reference proteome</keyword>
<dbReference type="AlphaFoldDB" id="A0A6P7NBH7"/>
<keyword evidence="10" id="KW-0812">Transmembrane</keyword>
<protein>
    <submittedName>
        <fullName evidence="14">Protein HEG isoform X6</fullName>
    </submittedName>
</protein>
<keyword evidence="4 11" id="KW-0732">Signal</keyword>
<evidence type="ECO:0000256" key="9">
    <source>
        <dbReference type="SAM" id="MobiDB-lite"/>
    </source>
</evidence>
<keyword evidence="10" id="KW-1133">Transmembrane helix</keyword>
<feature type="compositionally biased region" description="Low complexity" evidence="9">
    <location>
        <begin position="28"/>
        <end position="43"/>
    </location>
</feature>
<feature type="compositionally biased region" description="Polar residues" evidence="9">
    <location>
        <begin position="155"/>
        <end position="185"/>
    </location>
</feature>
<keyword evidence="5" id="KW-0677">Repeat</keyword>
<keyword evidence="8" id="KW-0325">Glycoprotein</keyword>
<gene>
    <name evidence="14" type="primary">si:ch211-198m17.1</name>
</gene>
<dbReference type="RefSeq" id="XP_029015500.1">
    <property type="nucleotide sequence ID" value="XM_029159667.3"/>
</dbReference>
<evidence type="ECO:0000256" key="7">
    <source>
        <dbReference type="ARBA" id="ARBA00023157"/>
    </source>
</evidence>
<feature type="domain" description="SEA" evidence="12">
    <location>
        <begin position="233"/>
        <end position="347"/>
    </location>
</feature>
<dbReference type="InterPro" id="IPR000082">
    <property type="entry name" value="SEA_dom"/>
</dbReference>
<evidence type="ECO:0000256" key="2">
    <source>
        <dbReference type="ARBA" id="ARBA00022475"/>
    </source>
</evidence>
<dbReference type="PANTHER" id="PTHR24037:SF7">
    <property type="entry name" value="FLOCCULATION PROTEIN FLO11 ISOFORM X1-RELATED"/>
    <property type="match status" value="1"/>
</dbReference>
<evidence type="ECO:0000256" key="8">
    <source>
        <dbReference type="ARBA" id="ARBA00023180"/>
    </source>
</evidence>
<dbReference type="InterPro" id="IPR009030">
    <property type="entry name" value="Growth_fac_rcpt_cys_sf"/>
</dbReference>
<sequence>MSPTFLHVVILLAAFGRGSSTEGLTTQDTNISGSTSNSSFTTSSMTSSITIAADTTTTHDATSESTTVESSTATTSQLSSGSSTGRTDSSSAPHTTQSPTEASLPTGSPADNTATSNHATTSSTMSTSNGTTTIEANTPTTIDTGTSSTPGVTDVTPTEPSTGNTSASLTTSVGTGPTATVTSLGPNATTSAPPTLTPAAVCPFIPCPLQSVCLNGTCQCLSGSFLLNGRCVPAQVFPGQLHLTSLTFEAGMSNRSSEIFQRTAAKISGALKSALGGQQGYIQSEVVRLQPGSVEATVNNIFENSNATQESVGQSIKDAIAKSQSADGLLSNATFAGTDLCAQQPLPCEPATTTCQYTNGRAVCFCRDGYVSVVYSNTSCRACPSGQRAVGDSCQPCAFGYAGFNCNDSSLLAVVVISCVLGGVLLLIILALFIFCGCQRCSERKPGYSSSPYSSGELNQAWPTRITPIPRASTTTFDAAPALEMTEGGSTGALVDKKHQNNGLGFKLKQTGWKKSGSYDVNPETMTTFTGKTPSRYSYLVQGHVNPYFLPGDEKKN</sequence>
<name>A0A6P7NBH7_BETSP</name>
<keyword evidence="6 10" id="KW-0472">Membrane</keyword>
<comment type="subcellular location">
    <subcellularLocation>
        <location evidence="1">Cell membrane</location>
    </subcellularLocation>
</comment>
<feature type="signal peptide" evidence="11">
    <location>
        <begin position="1"/>
        <end position="20"/>
    </location>
</feature>
<reference evidence="14" key="1">
    <citation type="submission" date="2025-08" db="UniProtKB">
        <authorList>
            <consortium name="RefSeq"/>
        </authorList>
    </citation>
    <scope>IDENTIFICATION</scope>
</reference>
<dbReference type="Proteomes" id="UP000515150">
    <property type="component" value="Chromosome 8"/>
</dbReference>
<feature type="compositionally biased region" description="Low complexity" evidence="9">
    <location>
        <begin position="110"/>
        <end position="151"/>
    </location>
</feature>
<evidence type="ECO:0000313" key="13">
    <source>
        <dbReference type="Proteomes" id="UP000515150"/>
    </source>
</evidence>
<evidence type="ECO:0000256" key="5">
    <source>
        <dbReference type="ARBA" id="ARBA00022737"/>
    </source>
</evidence>
<evidence type="ECO:0000256" key="6">
    <source>
        <dbReference type="ARBA" id="ARBA00023136"/>
    </source>
</evidence>
<feature type="compositionally biased region" description="Low complexity" evidence="9">
    <location>
        <begin position="55"/>
        <end position="91"/>
    </location>
</feature>
<dbReference type="InterPro" id="IPR036364">
    <property type="entry name" value="SEA_dom_sf"/>
</dbReference>
<feature type="region of interest" description="Disordered" evidence="9">
    <location>
        <begin position="55"/>
        <end position="190"/>
    </location>
</feature>
<dbReference type="GO" id="GO:0005886">
    <property type="term" value="C:plasma membrane"/>
    <property type="evidence" value="ECO:0007669"/>
    <property type="project" value="UniProtKB-SubCell"/>
</dbReference>
<keyword evidence="7" id="KW-1015">Disulfide bond</keyword>
<evidence type="ECO:0000256" key="11">
    <source>
        <dbReference type="SAM" id="SignalP"/>
    </source>
</evidence>
<accession>A0A6P7NBH7</accession>
<organism evidence="13 14">
    <name type="scientific">Betta splendens</name>
    <name type="common">Siamese fighting fish</name>
    <dbReference type="NCBI Taxonomy" id="158456"/>
    <lineage>
        <taxon>Eukaryota</taxon>
        <taxon>Metazoa</taxon>
        <taxon>Chordata</taxon>
        <taxon>Craniata</taxon>
        <taxon>Vertebrata</taxon>
        <taxon>Euteleostomi</taxon>
        <taxon>Actinopterygii</taxon>
        <taxon>Neopterygii</taxon>
        <taxon>Teleostei</taxon>
        <taxon>Neoteleostei</taxon>
        <taxon>Acanthomorphata</taxon>
        <taxon>Anabantaria</taxon>
        <taxon>Anabantiformes</taxon>
        <taxon>Anabantoidei</taxon>
        <taxon>Osphronemidae</taxon>
        <taxon>Betta</taxon>
    </lineage>
</organism>
<evidence type="ECO:0000259" key="12">
    <source>
        <dbReference type="PROSITE" id="PS50024"/>
    </source>
</evidence>
<proteinExistence type="predicted"/>
<keyword evidence="2" id="KW-1003">Cell membrane</keyword>
<feature type="region of interest" description="Disordered" evidence="9">
    <location>
        <begin position="20"/>
        <end position="43"/>
    </location>
</feature>
<feature type="chain" id="PRO_5028365743" evidence="11">
    <location>
        <begin position="21"/>
        <end position="557"/>
    </location>
</feature>
<dbReference type="GeneID" id="114860791"/>
<feature type="compositionally biased region" description="Polar residues" evidence="9">
    <location>
        <begin position="92"/>
        <end position="106"/>
    </location>
</feature>
<dbReference type="SUPFAM" id="SSF57184">
    <property type="entry name" value="Growth factor receptor domain"/>
    <property type="match status" value="1"/>
</dbReference>
<dbReference type="Pfam" id="PF01390">
    <property type="entry name" value="SEA"/>
    <property type="match status" value="1"/>
</dbReference>